<protein>
    <submittedName>
        <fullName evidence="1">Uncharacterized protein</fullName>
    </submittedName>
</protein>
<dbReference type="GeneID" id="37207063"/>
<name>A0A319BJB3_ASPVC</name>
<organism evidence="1 2">
    <name type="scientific">Aspergillus vadensis (strain CBS 113365 / IMI 142717 / IBT 24658)</name>
    <dbReference type="NCBI Taxonomy" id="1448311"/>
    <lineage>
        <taxon>Eukaryota</taxon>
        <taxon>Fungi</taxon>
        <taxon>Dikarya</taxon>
        <taxon>Ascomycota</taxon>
        <taxon>Pezizomycotina</taxon>
        <taxon>Eurotiomycetes</taxon>
        <taxon>Eurotiomycetidae</taxon>
        <taxon>Eurotiales</taxon>
        <taxon>Aspergillaceae</taxon>
        <taxon>Aspergillus</taxon>
        <taxon>Aspergillus subgen. Circumdati</taxon>
    </lineage>
</organism>
<dbReference type="Proteomes" id="UP000248405">
    <property type="component" value="Unassembled WGS sequence"/>
</dbReference>
<proteinExistence type="predicted"/>
<feature type="non-terminal residue" evidence="1">
    <location>
        <position position="125"/>
    </location>
</feature>
<dbReference type="OrthoDB" id="4486068at2759"/>
<dbReference type="AlphaFoldDB" id="A0A319BJB3"/>
<accession>A0A319BJB3</accession>
<keyword evidence="2" id="KW-1185">Reference proteome</keyword>
<dbReference type="EMBL" id="KZ821619">
    <property type="protein sequence ID" value="PYH71020.1"/>
    <property type="molecule type" value="Genomic_DNA"/>
</dbReference>
<gene>
    <name evidence="1" type="ORF">BO88DRAFT_320491</name>
</gene>
<evidence type="ECO:0000313" key="2">
    <source>
        <dbReference type="Proteomes" id="UP000248405"/>
    </source>
</evidence>
<evidence type="ECO:0000313" key="1">
    <source>
        <dbReference type="EMBL" id="PYH71020.1"/>
    </source>
</evidence>
<feature type="non-terminal residue" evidence="1">
    <location>
        <position position="1"/>
    </location>
</feature>
<sequence length="125" mass="14510">NYHEVVPGWTDDPRALSKFFYPGSSEWYLARPYRIWDATVVLFGTNQSGEMQYIITANGYYYWGHLMLDEIFEMTRPTTWPGILRIMAEKGVEKVGIKKLKAVEISEDDVLVQHVPEGEDVFVPY</sequence>
<reference evidence="1" key="1">
    <citation type="submission" date="2016-12" db="EMBL/GenBank/DDBJ databases">
        <title>The genomes of Aspergillus section Nigri reveals drivers in fungal speciation.</title>
        <authorList>
            <consortium name="DOE Joint Genome Institute"/>
            <person name="Vesth T.C."/>
            <person name="Nybo J."/>
            <person name="Theobald S."/>
            <person name="Brandl J."/>
            <person name="Frisvad J.C."/>
            <person name="Nielsen K.F."/>
            <person name="Lyhne E.K."/>
            <person name="Kogle M.E."/>
            <person name="Kuo A."/>
            <person name="Riley R."/>
            <person name="Clum A."/>
            <person name="Nolan M."/>
            <person name="Lipzen A."/>
            <person name="Salamov A."/>
            <person name="Henrissat B."/>
            <person name="Wiebenga A."/>
            <person name="De Vries R.P."/>
            <person name="Grigoriev I.V."/>
            <person name="Mortensen U.H."/>
            <person name="Andersen M.R."/>
            <person name="Baker S.E."/>
        </authorList>
    </citation>
    <scope>NUCLEOTIDE SEQUENCE [LARGE SCALE GENOMIC DNA]</scope>
    <source>
        <strain evidence="1">CBS 113365</strain>
    </source>
</reference>
<dbReference type="RefSeq" id="XP_025564814.1">
    <property type="nucleotide sequence ID" value="XM_025702471.1"/>
</dbReference>